<proteinExistence type="predicted"/>
<evidence type="ECO:0000313" key="3">
    <source>
        <dbReference type="Proteomes" id="UP000516428"/>
    </source>
</evidence>
<accession>A0A7H1BCC3</accession>
<keyword evidence="3" id="KW-1185">Reference proteome</keyword>
<feature type="transmembrane region" description="Helical" evidence="1">
    <location>
        <begin position="244"/>
        <end position="265"/>
    </location>
</feature>
<feature type="transmembrane region" description="Helical" evidence="1">
    <location>
        <begin position="689"/>
        <end position="710"/>
    </location>
</feature>
<gene>
    <name evidence="2" type="ORF">IAG42_24195</name>
</gene>
<feature type="transmembrane region" description="Helical" evidence="1">
    <location>
        <begin position="640"/>
        <end position="659"/>
    </location>
</feature>
<evidence type="ECO:0000313" key="2">
    <source>
        <dbReference type="EMBL" id="QNS06378.1"/>
    </source>
</evidence>
<dbReference type="KEGG" id="sxn:IAG42_24195"/>
<dbReference type="EMBL" id="CP061281">
    <property type="protein sequence ID" value="QNS06378.1"/>
    <property type="molecule type" value="Genomic_DNA"/>
</dbReference>
<dbReference type="AlphaFoldDB" id="A0A7H1BCC3"/>
<organism evidence="2 3">
    <name type="scientific">Streptomyces xanthii</name>
    <dbReference type="NCBI Taxonomy" id="2768069"/>
    <lineage>
        <taxon>Bacteria</taxon>
        <taxon>Bacillati</taxon>
        <taxon>Actinomycetota</taxon>
        <taxon>Actinomycetes</taxon>
        <taxon>Kitasatosporales</taxon>
        <taxon>Streptomycetaceae</taxon>
        <taxon>Streptomyces</taxon>
    </lineage>
</organism>
<keyword evidence="1" id="KW-0472">Membrane</keyword>
<feature type="transmembrane region" description="Helical" evidence="1">
    <location>
        <begin position="285"/>
        <end position="307"/>
    </location>
</feature>
<keyword evidence="1" id="KW-0812">Transmembrane</keyword>
<feature type="transmembrane region" description="Helical" evidence="1">
    <location>
        <begin position="730"/>
        <end position="752"/>
    </location>
</feature>
<feature type="transmembrane region" description="Helical" evidence="1">
    <location>
        <begin position="362"/>
        <end position="386"/>
    </location>
</feature>
<sequence length="763" mass="80086">MREFLLGLRLLVGSGRGNRVRFALMAAGGAVGVCCLTIVLSISGILEARDARTAAREPEFSKSAPGGSGAYGFTIQRDDPFGSRQFTRVFLAPGTDRVPPAPPGVNRFPRPGEFFVSPRLAEALADYPGLKQRLPGRQAGVIGREGVADPDELFAYVGVSRAMIPEEGHRFNTYGDPYGVGPTVEASALEIVRFTMIGVVLLPLGVFLAVCARLSAASRARRLAALRLLGLSTKGIQRVNAVETVVAALFAGLLGLGLYTVLNQVGAKIGLPGLKWYPEDATPDGTTIAVCLIGCPLLAWLVGRVSVREAARSPLAVRRTAVQRRPSRWGFIPLLAGAGIGVGYCVAGATGHAPRDTALSSVLIPSAVLLVGAGLALTLPVLAQFLSRRVAASTRSFTLNLAMRRNEVESGSALRVATGLVLVVFAGSLTQGVLIELDQVYRPDSPVQEYRIARSAVSERQVRELGRIPGVGAQVVEAWSWTDPEEEHYVPGASVLIGTCRQLEFLAPGAEGCVDGKSQRLRSPYPSDDQQLLPGEPAPFRQNGAGRERMWKLTVPHGVVKVPEDGSSIVDGNSGIIVPPSAIPAGARFKGAEVVLASASDTDTVRSVLDGIGAVAPTVEIIPGVLNIDGIRQVALIKSLLGVGMVLGLVIGVAAYLVAAGDRAVERRGQVTALTLLGTRRRTLRAVQVAQVVMPLGIGLVLALVTGKLVESSYLVTGGGDVFWDGDGVPLLIGSALGVVGIAALGSLPLVGRRIDPELIRRD</sequence>
<evidence type="ECO:0000256" key="1">
    <source>
        <dbReference type="SAM" id="Phobius"/>
    </source>
</evidence>
<feature type="transmembrane region" description="Helical" evidence="1">
    <location>
        <begin position="21"/>
        <end position="46"/>
    </location>
</feature>
<reference evidence="2 3" key="1">
    <citation type="submission" date="2020-09" db="EMBL/GenBank/DDBJ databases">
        <title>A novel species.</title>
        <authorList>
            <person name="Gao J."/>
        </authorList>
    </citation>
    <scope>NUCLEOTIDE SEQUENCE [LARGE SCALE GENOMIC DNA]</scope>
    <source>
        <strain evidence="2 3">CRXT-Y-14</strain>
    </source>
</reference>
<dbReference type="RefSeq" id="WP_188339061.1">
    <property type="nucleotide sequence ID" value="NZ_CP061281.1"/>
</dbReference>
<feature type="transmembrane region" description="Helical" evidence="1">
    <location>
        <begin position="191"/>
        <end position="212"/>
    </location>
</feature>
<keyword evidence="1" id="KW-1133">Transmembrane helix</keyword>
<dbReference type="Proteomes" id="UP000516428">
    <property type="component" value="Chromosome"/>
</dbReference>
<feature type="transmembrane region" description="Helical" evidence="1">
    <location>
        <begin position="413"/>
        <end position="435"/>
    </location>
</feature>
<feature type="transmembrane region" description="Helical" evidence="1">
    <location>
        <begin position="328"/>
        <end position="350"/>
    </location>
</feature>
<protein>
    <submittedName>
        <fullName evidence="2">ABC transporter permease</fullName>
    </submittedName>
</protein>
<name>A0A7H1BCC3_9ACTN</name>